<accession>A0AAV5QEV1</accession>
<organism evidence="1 2">
    <name type="scientific">Saccharomycopsis crataegensis</name>
    <dbReference type="NCBI Taxonomy" id="43959"/>
    <lineage>
        <taxon>Eukaryota</taxon>
        <taxon>Fungi</taxon>
        <taxon>Dikarya</taxon>
        <taxon>Ascomycota</taxon>
        <taxon>Saccharomycotina</taxon>
        <taxon>Saccharomycetes</taxon>
        <taxon>Saccharomycopsidaceae</taxon>
        <taxon>Saccharomycopsis</taxon>
    </lineage>
</organism>
<evidence type="ECO:0000313" key="2">
    <source>
        <dbReference type="Proteomes" id="UP001360560"/>
    </source>
</evidence>
<keyword evidence="2" id="KW-1185">Reference proteome</keyword>
<gene>
    <name evidence="1" type="ORF">DASC09_005920</name>
</gene>
<dbReference type="AlphaFoldDB" id="A0AAV5QEV1"/>
<name>A0AAV5QEV1_9ASCO</name>
<protein>
    <submittedName>
        <fullName evidence="1">Uncharacterized protein</fullName>
    </submittedName>
</protein>
<comment type="caution">
    <text evidence="1">The sequence shown here is derived from an EMBL/GenBank/DDBJ whole genome shotgun (WGS) entry which is preliminary data.</text>
</comment>
<dbReference type="EMBL" id="BTFZ01000001">
    <property type="protein sequence ID" value="GMM33267.1"/>
    <property type="molecule type" value="Genomic_DNA"/>
</dbReference>
<proteinExistence type="predicted"/>
<evidence type="ECO:0000313" key="1">
    <source>
        <dbReference type="EMBL" id="GMM33267.1"/>
    </source>
</evidence>
<sequence>MLAPFVMGCAYRTLKNSKINPSTETVRVLLLSNYVNTTLSDNISNLGVCLLSALVEVTTFDRAFDSNDFNGI</sequence>
<dbReference type="GeneID" id="90071246"/>
<reference evidence="1 2" key="1">
    <citation type="journal article" date="2023" name="Elife">
        <title>Identification of key yeast species and microbe-microbe interactions impacting larval growth of Drosophila in the wild.</title>
        <authorList>
            <person name="Mure A."/>
            <person name="Sugiura Y."/>
            <person name="Maeda R."/>
            <person name="Honda K."/>
            <person name="Sakurai N."/>
            <person name="Takahashi Y."/>
            <person name="Watada M."/>
            <person name="Katoh T."/>
            <person name="Gotoh A."/>
            <person name="Gotoh Y."/>
            <person name="Taniguchi I."/>
            <person name="Nakamura K."/>
            <person name="Hayashi T."/>
            <person name="Katayama T."/>
            <person name="Uemura T."/>
            <person name="Hattori Y."/>
        </authorList>
    </citation>
    <scope>NUCLEOTIDE SEQUENCE [LARGE SCALE GENOMIC DNA]</scope>
    <source>
        <strain evidence="1 2">SC-9</strain>
    </source>
</reference>
<dbReference type="Proteomes" id="UP001360560">
    <property type="component" value="Unassembled WGS sequence"/>
</dbReference>
<dbReference type="RefSeq" id="XP_064850267.1">
    <property type="nucleotide sequence ID" value="XM_064994195.1"/>
</dbReference>